<gene>
    <name evidence="1" type="ORF">K443DRAFT_672854</name>
</gene>
<dbReference type="HOGENOM" id="CLU_2722632_0_0_1"/>
<dbReference type="AlphaFoldDB" id="A0A0C9YIV9"/>
<keyword evidence="2" id="KW-1185">Reference proteome</keyword>
<evidence type="ECO:0000313" key="1">
    <source>
        <dbReference type="EMBL" id="KIK07973.1"/>
    </source>
</evidence>
<reference evidence="1 2" key="1">
    <citation type="submission" date="2014-04" db="EMBL/GenBank/DDBJ databases">
        <authorList>
            <consortium name="DOE Joint Genome Institute"/>
            <person name="Kuo A."/>
            <person name="Kohler A."/>
            <person name="Nagy L.G."/>
            <person name="Floudas D."/>
            <person name="Copeland A."/>
            <person name="Barry K.W."/>
            <person name="Cichocki N."/>
            <person name="Veneault-Fourrey C."/>
            <person name="LaButti K."/>
            <person name="Lindquist E.A."/>
            <person name="Lipzen A."/>
            <person name="Lundell T."/>
            <person name="Morin E."/>
            <person name="Murat C."/>
            <person name="Sun H."/>
            <person name="Tunlid A."/>
            <person name="Henrissat B."/>
            <person name="Grigoriev I.V."/>
            <person name="Hibbett D.S."/>
            <person name="Martin F."/>
            <person name="Nordberg H.P."/>
            <person name="Cantor M.N."/>
            <person name="Hua S.X."/>
        </authorList>
    </citation>
    <scope>NUCLEOTIDE SEQUENCE [LARGE SCALE GENOMIC DNA]</scope>
    <source>
        <strain evidence="1 2">LaAM-08-1</strain>
    </source>
</reference>
<proteinExistence type="predicted"/>
<name>A0A0C9YIV9_9AGAR</name>
<dbReference type="EMBL" id="KN838544">
    <property type="protein sequence ID" value="KIK07973.1"/>
    <property type="molecule type" value="Genomic_DNA"/>
</dbReference>
<protein>
    <submittedName>
        <fullName evidence="1">Uncharacterized protein</fullName>
    </submittedName>
</protein>
<reference evidence="2" key="2">
    <citation type="submission" date="2015-01" db="EMBL/GenBank/DDBJ databases">
        <title>Evolutionary Origins and Diversification of the Mycorrhizal Mutualists.</title>
        <authorList>
            <consortium name="DOE Joint Genome Institute"/>
            <consortium name="Mycorrhizal Genomics Consortium"/>
            <person name="Kohler A."/>
            <person name="Kuo A."/>
            <person name="Nagy L.G."/>
            <person name="Floudas D."/>
            <person name="Copeland A."/>
            <person name="Barry K.W."/>
            <person name="Cichocki N."/>
            <person name="Veneault-Fourrey C."/>
            <person name="LaButti K."/>
            <person name="Lindquist E.A."/>
            <person name="Lipzen A."/>
            <person name="Lundell T."/>
            <person name="Morin E."/>
            <person name="Murat C."/>
            <person name="Riley R."/>
            <person name="Ohm R."/>
            <person name="Sun H."/>
            <person name="Tunlid A."/>
            <person name="Henrissat B."/>
            <person name="Grigoriev I.V."/>
            <person name="Hibbett D.S."/>
            <person name="Martin F."/>
        </authorList>
    </citation>
    <scope>NUCLEOTIDE SEQUENCE [LARGE SCALE GENOMIC DNA]</scope>
    <source>
        <strain evidence="2">LaAM-08-1</strain>
    </source>
</reference>
<sequence>MDLFVPLISQGYEIKARADKRWYKIKIDGVRTHILAGRNQILDHHGVDSSSWSAALSMPSQLTTTLPSPDTN</sequence>
<accession>A0A0C9YIV9</accession>
<dbReference type="Proteomes" id="UP000054477">
    <property type="component" value="Unassembled WGS sequence"/>
</dbReference>
<organism evidence="1 2">
    <name type="scientific">Laccaria amethystina LaAM-08-1</name>
    <dbReference type="NCBI Taxonomy" id="1095629"/>
    <lineage>
        <taxon>Eukaryota</taxon>
        <taxon>Fungi</taxon>
        <taxon>Dikarya</taxon>
        <taxon>Basidiomycota</taxon>
        <taxon>Agaricomycotina</taxon>
        <taxon>Agaricomycetes</taxon>
        <taxon>Agaricomycetidae</taxon>
        <taxon>Agaricales</taxon>
        <taxon>Agaricineae</taxon>
        <taxon>Hydnangiaceae</taxon>
        <taxon>Laccaria</taxon>
    </lineage>
</organism>
<evidence type="ECO:0000313" key="2">
    <source>
        <dbReference type="Proteomes" id="UP000054477"/>
    </source>
</evidence>